<name>A0A6N1NPQ8_9VIRU</name>
<reference evidence="1" key="2">
    <citation type="journal article" date="2018" name="Nat. Commun.">
        <title>Tailed giant Tupanvirus possesses the most complete translational apparatus of the known virosphere.</title>
        <authorList>
            <person name="Abrahao J."/>
            <person name="Silva L."/>
            <person name="Silva L.S."/>
            <person name="Khalil J.Y.B."/>
            <person name="Rodrigues R."/>
            <person name="Arantes T."/>
            <person name="Assis F."/>
            <person name="Boratto P."/>
            <person name="Andrade M."/>
            <person name="Kroon E.G."/>
            <person name="Ribeiro B."/>
            <person name="Bergier I."/>
            <person name="Seligmann H."/>
            <person name="Ghigo E."/>
            <person name="Colson P."/>
            <person name="Levasseur A."/>
            <person name="Kroemer G."/>
            <person name="Raoult D."/>
            <person name="La Scola B."/>
        </authorList>
    </citation>
    <scope>NUCLEOTIDE SEQUENCE [LARGE SCALE GENOMIC DNA]</scope>
    <source>
        <strain evidence="1">Soda lake</strain>
    </source>
</reference>
<accession>A0A6N1NPQ8</accession>
<dbReference type="GeneID" id="80519277"/>
<organism evidence="1">
    <name type="scientific">Tupanvirus soda lake</name>
    <dbReference type="NCBI Taxonomy" id="2126985"/>
    <lineage>
        <taxon>Viruses</taxon>
        <taxon>Varidnaviria</taxon>
        <taxon>Bamfordvirae</taxon>
        <taxon>Nucleocytoviricota</taxon>
        <taxon>Megaviricetes</taxon>
        <taxon>Imitervirales</taxon>
        <taxon>Mimiviridae</taxon>
        <taxon>Megamimivirinae</taxon>
        <taxon>Tupanvirus</taxon>
        <taxon>Tupanvirus salinum</taxon>
    </lineage>
</organism>
<dbReference type="EMBL" id="KY523104">
    <property type="protein sequence ID" value="QKU35830.1"/>
    <property type="molecule type" value="Genomic_DNA"/>
</dbReference>
<proteinExistence type="predicted"/>
<dbReference type="RefSeq" id="YP_010782513.1">
    <property type="nucleotide sequence ID" value="NC_075039.1"/>
</dbReference>
<reference evidence="1" key="1">
    <citation type="submission" date="2017-01" db="EMBL/GenBank/DDBJ databases">
        <authorList>
            <person name="Assis F.L."/>
            <person name="Abrahao J.S."/>
            <person name="Silva L."/>
            <person name="Khalil J.B."/>
            <person name="Rodrigues R."/>
            <person name="Silva L.S."/>
            <person name="Arantes T."/>
            <person name="Boratto P."/>
            <person name="Andrade M."/>
            <person name="Kroon E.G."/>
            <person name="Ribeiro B."/>
            <person name="Bergier I."/>
            <person name="Seligmann H."/>
            <person name="Ghigo E."/>
            <person name="Colson P."/>
            <person name="Levasseur A."/>
            <person name="Raoult D."/>
            <person name="Scola B.L."/>
        </authorList>
    </citation>
    <scope>NUCLEOTIDE SEQUENCE</scope>
    <source>
        <strain evidence="1">Soda lake</strain>
    </source>
</reference>
<dbReference type="KEGG" id="vg:80519277"/>
<protein>
    <submittedName>
        <fullName evidence="1">Putative orfan</fullName>
    </submittedName>
</protein>
<sequence>MNGDIRIFASPKNIQITTDMNDIIRAIIERDRIRGVTINEMKASETIIRAIEDINVALEEIGEVKNIISESEAFKNRDFTSKLLIKNDVRVKRVNGRVISVDGTVFGSGNELRSFSETTIRDREATATIDSETGRVRRVMSGVTNGDRTEKFITEKIIIKNSIGTTTGDPKLIIKDNDTPRIN</sequence>
<evidence type="ECO:0000313" key="1">
    <source>
        <dbReference type="EMBL" id="QKU35830.1"/>
    </source>
</evidence>